<accession>A0A9P4NKJ2</accession>
<feature type="compositionally biased region" description="Acidic residues" evidence="1">
    <location>
        <begin position="637"/>
        <end position="646"/>
    </location>
</feature>
<feature type="compositionally biased region" description="Acidic residues" evidence="1">
    <location>
        <begin position="664"/>
        <end position="673"/>
    </location>
</feature>
<feature type="compositionally biased region" description="Low complexity" evidence="1">
    <location>
        <begin position="307"/>
        <end position="316"/>
    </location>
</feature>
<evidence type="ECO:0000313" key="3">
    <source>
        <dbReference type="EMBL" id="KAF2424826.1"/>
    </source>
</evidence>
<feature type="region of interest" description="Disordered" evidence="1">
    <location>
        <begin position="500"/>
        <end position="584"/>
    </location>
</feature>
<sequence>MQTTLLSTWPPNSSTDKVFGEKKVNFLQQKPRPKPKGGLPPLDTGKRKRIDSIETSPGNAPHVKKFKYEVIGAVQPSLVPARGADFAPGLEPTVAGAQSAERSSMGYFALNHQASVGGVRAMEGSTRRQENISVTPALQNAQPPSVVDASRSFAPSSASLVPQLKAATSKPPTAIVIKPVAMSGAISTVDHMRAVIEAQIDLEILHKHTELRYIEQEIAKCQIGLEQLRRVEVIPYPGSHSPSLSLSTGTGNALASPDGYTSPEFCAPWGVTDGPYARHYAKWLLSDAQFDPMVRQSTVSTPLTAKAGRASRASGGDPFLSAPPGRQSRVSGGSRSSLQGDASASTAQRDPMIMKRQQDDQWVRLRCNHCGRSNFNNIQGFLNHCRIAHKEDFKSHEAAAITCGEIVSSEESQFGADPVIVIRDSHVKAAVVATLPTDQALVSPLITNTPTHSPMDRVMTHPYTPDATPLPSPSNPVASVAPSSAMPHLSKLMARNGMSVASLESTAKESKKREDLSVYNNSDSERESHNSKHRKLKKPKSAVRHPSSGQYSLPTGSTLGSARPPSQKSSGRAAPSMGLSSYGPLHAHQPLSGYSAFSSHTSSATFDGLAESHTDGDVEMGLSPGTADSNPGLVSDHEDDDDDVDEDARSANGSHGGFSAVDVDIQDASDVEEGNGSKRVKIDGVSEELPCNSRREPAGLIGERSD</sequence>
<feature type="region of interest" description="Disordered" evidence="1">
    <location>
        <begin position="301"/>
        <end position="355"/>
    </location>
</feature>
<dbReference type="OrthoDB" id="5355528at2759"/>
<feature type="region of interest" description="Disordered" evidence="1">
    <location>
        <begin position="451"/>
        <end position="484"/>
    </location>
</feature>
<evidence type="ECO:0000259" key="2">
    <source>
        <dbReference type="Pfam" id="PF25909"/>
    </source>
</evidence>
<dbReference type="InterPro" id="IPR058706">
    <property type="entry name" value="zf-C2H2_AHC1-like"/>
</dbReference>
<feature type="compositionally biased region" description="Basic and acidic residues" evidence="1">
    <location>
        <begin position="506"/>
        <end position="516"/>
    </location>
</feature>
<dbReference type="EMBL" id="MU007073">
    <property type="protein sequence ID" value="KAF2424826.1"/>
    <property type="molecule type" value="Genomic_DNA"/>
</dbReference>
<feature type="compositionally biased region" description="Basic and acidic residues" evidence="1">
    <location>
        <begin position="693"/>
        <end position="706"/>
    </location>
</feature>
<feature type="region of interest" description="Disordered" evidence="1">
    <location>
        <begin position="26"/>
        <end position="58"/>
    </location>
</feature>
<evidence type="ECO:0000313" key="4">
    <source>
        <dbReference type="Proteomes" id="UP000800235"/>
    </source>
</evidence>
<comment type="caution">
    <text evidence="3">The sequence shown here is derived from an EMBL/GenBank/DDBJ whole genome shotgun (WGS) entry which is preliminary data.</text>
</comment>
<organism evidence="3 4">
    <name type="scientific">Tothia fuscella</name>
    <dbReference type="NCBI Taxonomy" id="1048955"/>
    <lineage>
        <taxon>Eukaryota</taxon>
        <taxon>Fungi</taxon>
        <taxon>Dikarya</taxon>
        <taxon>Ascomycota</taxon>
        <taxon>Pezizomycotina</taxon>
        <taxon>Dothideomycetes</taxon>
        <taxon>Pleosporomycetidae</taxon>
        <taxon>Venturiales</taxon>
        <taxon>Cylindrosympodiaceae</taxon>
        <taxon>Tothia</taxon>
    </lineage>
</organism>
<feature type="compositionally biased region" description="Low complexity" evidence="1">
    <location>
        <begin position="325"/>
        <end position="337"/>
    </location>
</feature>
<keyword evidence="4" id="KW-1185">Reference proteome</keyword>
<dbReference type="Pfam" id="PF25909">
    <property type="entry name" value="zf-C2H2_AHC1"/>
    <property type="match status" value="1"/>
</dbReference>
<reference evidence="3" key="1">
    <citation type="journal article" date="2020" name="Stud. Mycol.">
        <title>101 Dothideomycetes genomes: a test case for predicting lifestyles and emergence of pathogens.</title>
        <authorList>
            <person name="Haridas S."/>
            <person name="Albert R."/>
            <person name="Binder M."/>
            <person name="Bloem J."/>
            <person name="Labutti K."/>
            <person name="Salamov A."/>
            <person name="Andreopoulos B."/>
            <person name="Baker S."/>
            <person name="Barry K."/>
            <person name="Bills G."/>
            <person name="Bluhm B."/>
            <person name="Cannon C."/>
            <person name="Castanera R."/>
            <person name="Culley D."/>
            <person name="Daum C."/>
            <person name="Ezra D."/>
            <person name="Gonzalez J."/>
            <person name="Henrissat B."/>
            <person name="Kuo A."/>
            <person name="Liang C."/>
            <person name="Lipzen A."/>
            <person name="Lutzoni F."/>
            <person name="Magnuson J."/>
            <person name="Mondo S."/>
            <person name="Nolan M."/>
            <person name="Ohm R."/>
            <person name="Pangilinan J."/>
            <person name="Park H.-J."/>
            <person name="Ramirez L."/>
            <person name="Alfaro M."/>
            <person name="Sun H."/>
            <person name="Tritt A."/>
            <person name="Yoshinaga Y."/>
            <person name="Zwiers L.-H."/>
            <person name="Turgeon B."/>
            <person name="Goodwin S."/>
            <person name="Spatafora J."/>
            <person name="Crous P."/>
            <person name="Grigoriev I."/>
        </authorList>
    </citation>
    <scope>NUCLEOTIDE SEQUENCE</scope>
    <source>
        <strain evidence="3">CBS 130266</strain>
    </source>
</reference>
<gene>
    <name evidence="3" type="ORF">EJ08DRAFT_663850</name>
</gene>
<name>A0A9P4NKJ2_9PEZI</name>
<evidence type="ECO:0000256" key="1">
    <source>
        <dbReference type="SAM" id="MobiDB-lite"/>
    </source>
</evidence>
<feature type="region of interest" description="Disordered" evidence="1">
    <location>
        <begin position="608"/>
        <end position="706"/>
    </location>
</feature>
<feature type="compositionally biased region" description="Low complexity" evidence="1">
    <location>
        <begin position="475"/>
        <end position="484"/>
    </location>
</feature>
<feature type="compositionally biased region" description="Polar residues" evidence="1">
    <location>
        <begin position="338"/>
        <end position="348"/>
    </location>
</feature>
<feature type="compositionally biased region" description="Basic residues" evidence="1">
    <location>
        <begin position="531"/>
        <end position="543"/>
    </location>
</feature>
<dbReference type="AlphaFoldDB" id="A0A9P4NKJ2"/>
<protein>
    <recommendedName>
        <fullName evidence="2">AHC1-like C2H2 zinc-finger domain-containing protein</fullName>
    </recommendedName>
</protein>
<dbReference type="Proteomes" id="UP000800235">
    <property type="component" value="Unassembled WGS sequence"/>
</dbReference>
<proteinExistence type="predicted"/>
<feature type="compositionally biased region" description="Polar residues" evidence="1">
    <location>
        <begin position="547"/>
        <end position="570"/>
    </location>
</feature>
<feature type="domain" description="AHC1-like C2H2 zinc-finger" evidence="2">
    <location>
        <begin position="350"/>
        <end position="410"/>
    </location>
</feature>